<keyword evidence="5 8" id="KW-0472">Membrane</keyword>
<organism evidence="11 12">
    <name type="scientific">Sinimarinibacterium flocculans</name>
    <dbReference type="NCBI Taxonomy" id="985250"/>
    <lineage>
        <taxon>Bacteria</taxon>
        <taxon>Pseudomonadati</taxon>
        <taxon>Pseudomonadota</taxon>
        <taxon>Gammaproteobacteria</taxon>
        <taxon>Nevskiales</taxon>
        <taxon>Nevskiaceae</taxon>
        <taxon>Sinimarinibacterium</taxon>
    </lineage>
</organism>
<dbReference type="RefSeq" id="WP_110263525.1">
    <property type="nucleotide sequence ID" value="NZ_CAKZQT010000007.1"/>
</dbReference>
<dbReference type="PIRSF" id="PIRSF037714">
    <property type="entry name" value="TolR"/>
    <property type="match status" value="1"/>
</dbReference>
<evidence type="ECO:0000313" key="12">
    <source>
        <dbReference type="Proteomes" id="UP000248330"/>
    </source>
</evidence>
<dbReference type="OrthoDB" id="4045at2"/>
<evidence type="ECO:0000256" key="9">
    <source>
        <dbReference type="SAM" id="SignalP"/>
    </source>
</evidence>
<name>A0A318EF30_9GAMM</name>
<accession>A0A318EF30</accession>
<keyword evidence="6" id="KW-0813">Transport</keyword>
<dbReference type="InterPro" id="IPR017270">
    <property type="entry name" value="MotA/TolQ/ExbB-rel"/>
</dbReference>
<dbReference type="InterPro" id="IPR050790">
    <property type="entry name" value="ExbB/TolQ_transport"/>
</dbReference>
<keyword evidence="7" id="KW-0175">Coiled coil</keyword>
<protein>
    <submittedName>
        <fullName evidence="11">Outer membrane transport energization protein ExbB</fullName>
    </submittedName>
</protein>
<keyword evidence="4 8" id="KW-1133">Transmembrane helix</keyword>
<keyword evidence="9" id="KW-0732">Signal</keyword>
<gene>
    <name evidence="11" type="ORF">C8D93_101459</name>
</gene>
<comment type="caution">
    <text evidence="11">The sequence shown here is derived from an EMBL/GenBank/DDBJ whole genome shotgun (WGS) entry which is preliminary data.</text>
</comment>
<evidence type="ECO:0000256" key="8">
    <source>
        <dbReference type="SAM" id="Phobius"/>
    </source>
</evidence>
<feature type="signal peptide" evidence="9">
    <location>
        <begin position="1"/>
        <end position="18"/>
    </location>
</feature>
<dbReference type="EMBL" id="QICN01000001">
    <property type="protein sequence ID" value="PXV71409.1"/>
    <property type="molecule type" value="Genomic_DNA"/>
</dbReference>
<feature type="chain" id="PRO_5016242020" evidence="9">
    <location>
        <begin position="19"/>
        <end position="448"/>
    </location>
</feature>
<reference evidence="11 12" key="1">
    <citation type="submission" date="2018-04" db="EMBL/GenBank/DDBJ databases">
        <title>Genomic Encyclopedia of Type Strains, Phase IV (KMG-IV): sequencing the most valuable type-strain genomes for metagenomic binning, comparative biology and taxonomic classification.</title>
        <authorList>
            <person name="Goeker M."/>
        </authorList>
    </citation>
    <scope>NUCLEOTIDE SEQUENCE [LARGE SCALE GENOMIC DNA]</scope>
    <source>
        <strain evidence="11 12">DSM 104150</strain>
    </source>
</reference>
<evidence type="ECO:0000259" key="10">
    <source>
        <dbReference type="Pfam" id="PF01618"/>
    </source>
</evidence>
<dbReference type="GO" id="GO:0005886">
    <property type="term" value="C:plasma membrane"/>
    <property type="evidence" value="ECO:0007669"/>
    <property type="project" value="UniProtKB-SubCell"/>
</dbReference>
<dbReference type="PANTHER" id="PTHR30625:SF11">
    <property type="entry name" value="MOTA_TOLQ_EXBB PROTON CHANNEL DOMAIN-CONTAINING PROTEIN"/>
    <property type="match status" value="1"/>
</dbReference>
<dbReference type="Proteomes" id="UP000248330">
    <property type="component" value="Unassembled WGS sequence"/>
</dbReference>
<keyword evidence="6" id="KW-0653">Protein transport</keyword>
<feature type="transmembrane region" description="Helical" evidence="8">
    <location>
        <begin position="354"/>
        <end position="376"/>
    </location>
</feature>
<evidence type="ECO:0000256" key="3">
    <source>
        <dbReference type="ARBA" id="ARBA00022692"/>
    </source>
</evidence>
<keyword evidence="12" id="KW-1185">Reference proteome</keyword>
<comment type="similarity">
    <text evidence="6">Belongs to the exbB/tolQ family.</text>
</comment>
<dbReference type="AlphaFoldDB" id="A0A318EF30"/>
<evidence type="ECO:0000256" key="2">
    <source>
        <dbReference type="ARBA" id="ARBA00022475"/>
    </source>
</evidence>
<dbReference type="InterPro" id="IPR002898">
    <property type="entry name" value="MotA_ExbB_proton_chnl"/>
</dbReference>
<sequence>MKRLIASLLLLVAAPVMAQPAGLDALLEQIRKSQSESTRLNQEREQRFLRNKSEQAELLRQAERELAAAKARADAARGRYDTQQREVAALKAQLQERAGDYVQVNAAVRQLAGELRSAAADSMLTAQFPERMDFLDELASGTALPSLSELETLWFTLTQEMTESGKVARFRTQIVDEQGSRRDAEVIRIGSFTAFADGRYLVASNEGRLLTALPRQPSGRLQDLAEDFADADGPVAPALVDPSRGSLLLIEGEKPTLGERVRQGGLVGYVILAIGAVGLLLAFGQMAYLEAVGRRVRRQLRELRTPRADNPLGRVLKVFEGDDTHQEDDAELLELKLSEAVLREMPPLERAQSILRLFAATAPLLGLLGTVTGMIVTFQAITVFGTGDPKLMADGISQALVTTVEGLVVALPLLFVNVLLATRARAIVQVLDEQSAGLLAQRLEAGRA</sequence>
<evidence type="ECO:0000256" key="4">
    <source>
        <dbReference type="ARBA" id="ARBA00022989"/>
    </source>
</evidence>
<evidence type="ECO:0000256" key="7">
    <source>
        <dbReference type="SAM" id="Coils"/>
    </source>
</evidence>
<keyword evidence="3 8" id="KW-0812">Transmembrane</keyword>
<evidence type="ECO:0000256" key="6">
    <source>
        <dbReference type="RuleBase" id="RU004057"/>
    </source>
</evidence>
<evidence type="ECO:0000256" key="1">
    <source>
        <dbReference type="ARBA" id="ARBA00004651"/>
    </source>
</evidence>
<feature type="coiled-coil region" evidence="7">
    <location>
        <begin position="23"/>
        <end position="93"/>
    </location>
</feature>
<proteinExistence type="inferred from homology"/>
<evidence type="ECO:0000313" key="11">
    <source>
        <dbReference type="EMBL" id="PXV71409.1"/>
    </source>
</evidence>
<keyword evidence="2" id="KW-1003">Cell membrane</keyword>
<dbReference type="PANTHER" id="PTHR30625">
    <property type="entry name" value="PROTEIN TOLQ"/>
    <property type="match status" value="1"/>
</dbReference>
<feature type="transmembrane region" description="Helical" evidence="8">
    <location>
        <begin position="266"/>
        <end position="289"/>
    </location>
</feature>
<dbReference type="GO" id="GO:0017038">
    <property type="term" value="P:protein import"/>
    <property type="evidence" value="ECO:0007669"/>
    <property type="project" value="TreeGrafter"/>
</dbReference>
<dbReference type="Pfam" id="PF01618">
    <property type="entry name" value="MotA_ExbB"/>
    <property type="match status" value="1"/>
</dbReference>
<feature type="transmembrane region" description="Helical" evidence="8">
    <location>
        <begin position="396"/>
        <end position="420"/>
    </location>
</feature>
<feature type="domain" description="MotA/TolQ/ExbB proton channel" evidence="10">
    <location>
        <begin position="323"/>
        <end position="432"/>
    </location>
</feature>
<evidence type="ECO:0000256" key="5">
    <source>
        <dbReference type="ARBA" id="ARBA00023136"/>
    </source>
</evidence>
<comment type="subcellular location">
    <subcellularLocation>
        <location evidence="1">Cell membrane</location>
        <topology evidence="1">Multi-pass membrane protein</topology>
    </subcellularLocation>
    <subcellularLocation>
        <location evidence="6">Membrane</location>
        <topology evidence="6">Multi-pass membrane protein</topology>
    </subcellularLocation>
</comment>